<name>A0A397T6Y0_9GLOM</name>
<dbReference type="InterPro" id="IPR032405">
    <property type="entry name" value="Kinesin_assoc"/>
</dbReference>
<evidence type="ECO:0000256" key="11">
    <source>
        <dbReference type="SAM" id="Coils"/>
    </source>
</evidence>
<evidence type="ECO:0000259" key="13">
    <source>
        <dbReference type="PROSITE" id="PS50003"/>
    </source>
</evidence>
<evidence type="ECO:0000259" key="14">
    <source>
        <dbReference type="PROSITE" id="PS50006"/>
    </source>
</evidence>
<accession>A0A397T6Y0</accession>
<keyword evidence="3" id="KW-0963">Cytoplasm</keyword>
<comment type="similarity">
    <text evidence="10">Belongs to the TRAFAC class myosin-kinesin ATPase superfamily. Kinesin family.</text>
</comment>
<dbReference type="InterPro" id="IPR022140">
    <property type="entry name" value="Kinesin-like_KIF1-typ"/>
</dbReference>
<comment type="subcellular location">
    <subcellularLocation>
        <location evidence="1">Cytoplasm</location>
        <location evidence="1">Cytoskeleton</location>
    </subcellularLocation>
</comment>
<dbReference type="GO" id="GO:0008574">
    <property type="term" value="F:plus-end-directed microtubule motor activity"/>
    <property type="evidence" value="ECO:0007669"/>
    <property type="project" value="UniProtKB-ARBA"/>
</dbReference>
<dbReference type="SUPFAM" id="SSF49879">
    <property type="entry name" value="SMAD/FHA domain"/>
    <property type="match status" value="1"/>
</dbReference>
<feature type="domain" description="FHA" evidence="14">
    <location>
        <begin position="511"/>
        <end position="562"/>
    </location>
</feature>
<dbReference type="InterPro" id="IPR036961">
    <property type="entry name" value="Kinesin_motor_dom_sf"/>
</dbReference>
<feature type="domain" description="PH" evidence="13">
    <location>
        <begin position="1489"/>
        <end position="1587"/>
    </location>
</feature>
<evidence type="ECO:0000313" key="17">
    <source>
        <dbReference type="Proteomes" id="UP000265703"/>
    </source>
</evidence>
<dbReference type="Gene3D" id="3.40.850.10">
    <property type="entry name" value="Kinesin motor domain"/>
    <property type="match status" value="1"/>
</dbReference>
<feature type="compositionally biased region" description="Polar residues" evidence="12">
    <location>
        <begin position="598"/>
        <end position="614"/>
    </location>
</feature>
<dbReference type="InterPro" id="IPR001752">
    <property type="entry name" value="Kinesin_motor_dom"/>
</dbReference>
<evidence type="ECO:0000256" key="2">
    <source>
        <dbReference type="ARBA" id="ARBA00022448"/>
    </source>
</evidence>
<dbReference type="STRING" id="658196.A0A397T6Y0"/>
<organism evidence="16 17">
    <name type="scientific">Glomus cerebriforme</name>
    <dbReference type="NCBI Taxonomy" id="658196"/>
    <lineage>
        <taxon>Eukaryota</taxon>
        <taxon>Fungi</taxon>
        <taxon>Fungi incertae sedis</taxon>
        <taxon>Mucoromycota</taxon>
        <taxon>Glomeromycotina</taxon>
        <taxon>Glomeromycetes</taxon>
        <taxon>Glomerales</taxon>
        <taxon>Glomeraceae</taxon>
        <taxon>Glomus</taxon>
    </lineage>
</organism>
<sequence length="1603" mass="182462">MGGGNIKVVVRCRPLNSREIARGAKCLIRMDGNQTIISRPDASDPGNAKVAKREGVDDVKAFTFDKSYWSFDKNDANYATQAMLYNDLGEELLDHAFEGYNTCIFAYGQTGAGKSYSMMGYGEDKGIIPLTCCELFERIKRNEDPNLTYQVQVSYIEIYNERVRDLLNPKNKGNLKVREHPALGPYVEDLSKLIVNSFMDIENLMDEGNKARTVAATNMNETSSRSHAVFTLLVTQKRHDQQTNMDTEKVARISLVDLAGSERANATGATGTRLKEGANINKSLTTLGKVIGALAEQSSGDNKKKGKKDQVFVPYRDSVLTWLLKDSLGGNSKTAMIAAISPADYDETLSTLRYADAAKRIKNKAVVNEDPNARLIRELKEELQMLRSKLGGDASHDSNESYDPSVPPEKQVVVLQDRNGNTIKKTKEELIDQIQASEKLMEEVNETWAEKIRKTEEIQKEREKTLEELGIMVEKNAVGVHPPKKVPHLVNLNEDPLMSECLVYQIKAGKTRVGRLESDIPSEIRLSGKNILDEHCYFENIDGVVTLHPHENSTTMLNGMRINKPKKLKSGYRIILGDYHVFRFNNPEEVRRERAKSKQLSISINGPPTPNGNGEDSAKAPDSPTSTASLMSEAVIDWNFAKREVAINCLNSGTDTTLGTLPDEYLQRLMDDLKKIQSSRRTRPDSRNSDFDDSSNGTYETIDSPYSSEIPPAELEDKLKVIKEEMQQQLDLQKQEYEDKIKLIETSNLEADELKAEKAQIEEKLKMVQKEMQMIQAQEYQRKMKRLPQAPHEEYNLPPDVSPYTEEELRLIHMALKKWKRQRFVQMAETILSNAVILKEANVISKELEKKILYQFTIIEDEPYTNPVSFWEALNQFNNDELHASKKPCVGVKVIDTKNDVIYIWSLDKLKARLQKMRNLYNFIDRPQYSKHFNWEDPFYENPCPGFTFIGSASVGLTCLLMKTEYKHDTPIIRRYSGDILGHCKVHIKFLTEFDDTTSKDSQIIDKSKEISPKLSTGSKVVFEVNILELTGIKESQFSQVHVQFKLSSFGNVLPLTKAEQIYATNPESEFGDNPITYNYKQTLNMVVSPAMMEMLTNGMLTFEVFGRAKRFILEDMERWDDHNERPLYRGINGNGSIETSVSRERRSEDELVAEEKHDVVAWVQVCELAPTGEYVPVQVLSQNSLDPGAFFLRQGLQRRIVLTLTHNSGKQFPWSRITKMEIGRVRLLDGKGRLAESPVQNDIQMNMLPVQNPQFNRDGTSVIVAQASWDSTLHDSIFLNRTTQSNSRVLLGLNWYVEAEKCIEPISFKMDIAVQIQGREARPPSKLIQLLNQSKVLWKTSGLFSVTLKPPMTRKISELWRLNTANKYVRGEEFLGNWKPRGVSLIKDYKKISERVRRLETVECTKQILALHEARNGFSDEKPENCSNSDDLAKKAVMLWKKKWGITKEIVINQEPPLSGPHQDADSWKTNKPAKLVAQVRMVGKTDTITKKGHLFTPENAGELWVKRWYVLRRPYLFIYESQKETVEKGVINLASVRVDYQKCTEEMLQRQNVFAIYTNNNSYMLQASTKQEMVDWISKVSIATKSQQFVANDIKISATGD</sequence>
<dbReference type="OrthoDB" id="3176171at2759"/>
<protein>
    <submittedName>
        <fullName evidence="16">Kinesin-domain-containing protein</fullName>
    </submittedName>
</protein>
<evidence type="ECO:0000256" key="5">
    <source>
        <dbReference type="ARBA" id="ARBA00022741"/>
    </source>
</evidence>
<dbReference type="SUPFAM" id="SSF52540">
    <property type="entry name" value="P-loop containing nucleoside triphosphate hydrolases"/>
    <property type="match status" value="1"/>
</dbReference>
<dbReference type="GO" id="GO:0005874">
    <property type="term" value="C:microtubule"/>
    <property type="evidence" value="ECO:0007669"/>
    <property type="project" value="UniProtKB-KW"/>
</dbReference>
<dbReference type="InterPro" id="IPR049780">
    <property type="entry name" value="PH_KIFIA_KIFIB"/>
</dbReference>
<dbReference type="FunFam" id="2.60.200.20:FF:000021">
    <property type="entry name" value="Kinesin family protein"/>
    <property type="match status" value="1"/>
</dbReference>
<proteinExistence type="inferred from homology"/>
<evidence type="ECO:0000256" key="10">
    <source>
        <dbReference type="PROSITE-ProRule" id="PRU00283"/>
    </source>
</evidence>
<dbReference type="CDD" id="cd01233">
    <property type="entry name" value="PH_KIFIA_KIFIB"/>
    <property type="match status" value="1"/>
</dbReference>
<keyword evidence="7 11" id="KW-0175">Coiled coil</keyword>
<dbReference type="Pfam" id="PF00169">
    <property type="entry name" value="PH"/>
    <property type="match status" value="1"/>
</dbReference>
<dbReference type="Gene3D" id="2.60.200.20">
    <property type="match status" value="1"/>
</dbReference>
<keyword evidence="8 10" id="KW-0505">Motor protein</keyword>
<dbReference type="FunFam" id="3.40.850.10:FF:000047">
    <property type="entry name" value="Kinesin family protein"/>
    <property type="match status" value="1"/>
</dbReference>
<dbReference type="SMART" id="SM00233">
    <property type="entry name" value="PH"/>
    <property type="match status" value="1"/>
</dbReference>
<feature type="region of interest" description="Disordered" evidence="12">
    <location>
        <begin position="676"/>
        <end position="712"/>
    </location>
</feature>
<evidence type="ECO:0000256" key="6">
    <source>
        <dbReference type="ARBA" id="ARBA00022840"/>
    </source>
</evidence>
<keyword evidence="6 10" id="KW-0067">ATP-binding</keyword>
<dbReference type="InterPro" id="IPR001849">
    <property type="entry name" value="PH_domain"/>
</dbReference>
<feature type="domain" description="Kinesin motor" evidence="15">
    <location>
        <begin position="5"/>
        <end position="361"/>
    </location>
</feature>
<dbReference type="SMART" id="SM00129">
    <property type="entry name" value="KISc"/>
    <property type="match status" value="1"/>
</dbReference>
<dbReference type="Pfam" id="PF00225">
    <property type="entry name" value="Kinesin"/>
    <property type="match status" value="1"/>
</dbReference>
<dbReference type="Proteomes" id="UP000265703">
    <property type="component" value="Unassembled WGS sequence"/>
</dbReference>
<dbReference type="InterPro" id="IPR008984">
    <property type="entry name" value="SMAD_FHA_dom_sf"/>
</dbReference>
<dbReference type="Gene3D" id="6.10.250.2520">
    <property type="match status" value="1"/>
</dbReference>
<dbReference type="Pfam" id="PF12423">
    <property type="entry name" value="KIF1B"/>
    <property type="match status" value="1"/>
</dbReference>
<dbReference type="PRINTS" id="PR00380">
    <property type="entry name" value="KINESINHEAVY"/>
</dbReference>
<evidence type="ECO:0000256" key="7">
    <source>
        <dbReference type="ARBA" id="ARBA00023054"/>
    </source>
</evidence>
<dbReference type="PANTHER" id="PTHR47117">
    <property type="entry name" value="STAR-RELATED LIPID TRANSFER PROTEIN 9"/>
    <property type="match status" value="1"/>
</dbReference>
<dbReference type="InterPro" id="IPR019821">
    <property type="entry name" value="Kinesin_motor_CS"/>
</dbReference>
<dbReference type="PROSITE" id="PS50003">
    <property type="entry name" value="PH_DOMAIN"/>
    <property type="match status" value="1"/>
</dbReference>
<dbReference type="Pfam" id="PF12473">
    <property type="entry name" value="DUF3694"/>
    <property type="match status" value="1"/>
</dbReference>
<evidence type="ECO:0000256" key="4">
    <source>
        <dbReference type="ARBA" id="ARBA00022701"/>
    </source>
</evidence>
<keyword evidence="2" id="KW-0813">Transport</keyword>
<evidence type="ECO:0000256" key="9">
    <source>
        <dbReference type="ARBA" id="ARBA00023212"/>
    </source>
</evidence>
<dbReference type="Pfam" id="PF16183">
    <property type="entry name" value="Kinesin_assoc"/>
    <property type="match status" value="1"/>
</dbReference>
<feature type="compositionally biased region" description="Polar residues" evidence="12">
    <location>
        <begin position="697"/>
        <end position="707"/>
    </location>
</feature>
<keyword evidence="5 10" id="KW-0547">Nucleotide-binding</keyword>
<dbReference type="GO" id="GO:0047496">
    <property type="term" value="P:vesicle transport along microtubule"/>
    <property type="evidence" value="ECO:0007669"/>
    <property type="project" value="UniProtKB-ARBA"/>
</dbReference>
<dbReference type="CDD" id="cd22705">
    <property type="entry name" value="FHA_KIF1"/>
    <property type="match status" value="1"/>
</dbReference>
<feature type="binding site" evidence="10">
    <location>
        <begin position="108"/>
        <end position="115"/>
    </location>
    <ligand>
        <name>ATP</name>
        <dbReference type="ChEBI" id="CHEBI:30616"/>
    </ligand>
</feature>
<dbReference type="CDD" id="cd01365">
    <property type="entry name" value="KISc_KIF1A_KIF1B"/>
    <property type="match status" value="1"/>
</dbReference>
<dbReference type="InterPro" id="IPR011993">
    <property type="entry name" value="PH-like_dom_sf"/>
</dbReference>
<dbReference type="GO" id="GO:0008017">
    <property type="term" value="F:microtubule binding"/>
    <property type="evidence" value="ECO:0007669"/>
    <property type="project" value="InterPro"/>
</dbReference>
<evidence type="ECO:0000256" key="12">
    <source>
        <dbReference type="SAM" id="MobiDB-lite"/>
    </source>
</evidence>
<feature type="coiled-coil region" evidence="11">
    <location>
        <begin position="716"/>
        <end position="778"/>
    </location>
</feature>
<dbReference type="InterPro" id="IPR000253">
    <property type="entry name" value="FHA_dom"/>
</dbReference>
<dbReference type="GO" id="GO:0005524">
    <property type="term" value="F:ATP binding"/>
    <property type="evidence" value="ECO:0007669"/>
    <property type="project" value="UniProtKB-UniRule"/>
</dbReference>
<dbReference type="EMBL" id="QKYT01000112">
    <property type="protein sequence ID" value="RIA93079.1"/>
    <property type="molecule type" value="Genomic_DNA"/>
</dbReference>
<feature type="region of interest" description="Disordered" evidence="12">
    <location>
        <begin position="592"/>
        <end position="628"/>
    </location>
</feature>
<dbReference type="PROSITE" id="PS00411">
    <property type="entry name" value="KINESIN_MOTOR_1"/>
    <property type="match status" value="1"/>
</dbReference>
<evidence type="ECO:0000256" key="3">
    <source>
        <dbReference type="ARBA" id="ARBA00022490"/>
    </source>
</evidence>
<keyword evidence="17" id="KW-1185">Reference proteome</keyword>
<gene>
    <name evidence="16" type="ORF">C1645_819897</name>
</gene>
<dbReference type="InterPro" id="IPR027417">
    <property type="entry name" value="P-loop_NTPase"/>
</dbReference>
<dbReference type="PROSITE" id="PS50006">
    <property type="entry name" value="FHA_DOMAIN"/>
    <property type="match status" value="1"/>
</dbReference>
<dbReference type="SUPFAM" id="SSF50729">
    <property type="entry name" value="PH domain-like"/>
    <property type="match status" value="1"/>
</dbReference>
<keyword evidence="9" id="KW-0206">Cytoskeleton</keyword>
<dbReference type="InterPro" id="IPR022164">
    <property type="entry name" value="Kinesin-like"/>
</dbReference>
<evidence type="ECO:0000256" key="8">
    <source>
        <dbReference type="ARBA" id="ARBA00023175"/>
    </source>
</evidence>
<dbReference type="PROSITE" id="PS50067">
    <property type="entry name" value="KINESIN_MOTOR_2"/>
    <property type="match status" value="1"/>
</dbReference>
<dbReference type="GO" id="GO:0005546">
    <property type="term" value="F:phosphatidylinositol-4,5-bisphosphate binding"/>
    <property type="evidence" value="ECO:0007669"/>
    <property type="project" value="UniProtKB-ARBA"/>
</dbReference>
<reference evidence="16 17" key="1">
    <citation type="submission" date="2018-06" db="EMBL/GenBank/DDBJ databases">
        <title>Comparative genomics reveals the genomic features of Rhizophagus irregularis, R. cerebriforme, R. diaphanum and Gigaspora rosea, and their symbiotic lifestyle signature.</title>
        <authorList>
            <person name="Morin E."/>
            <person name="San Clemente H."/>
            <person name="Chen E.C.H."/>
            <person name="De La Providencia I."/>
            <person name="Hainaut M."/>
            <person name="Kuo A."/>
            <person name="Kohler A."/>
            <person name="Murat C."/>
            <person name="Tang N."/>
            <person name="Roy S."/>
            <person name="Loubradou J."/>
            <person name="Henrissat B."/>
            <person name="Grigoriev I.V."/>
            <person name="Corradi N."/>
            <person name="Roux C."/>
            <person name="Martin F.M."/>
        </authorList>
    </citation>
    <scope>NUCLEOTIDE SEQUENCE [LARGE SCALE GENOMIC DNA]</scope>
    <source>
        <strain evidence="16 17">DAOM 227022</strain>
    </source>
</reference>
<evidence type="ECO:0000256" key="1">
    <source>
        <dbReference type="ARBA" id="ARBA00004245"/>
    </source>
</evidence>
<evidence type="ECO:0000313" key="16">
    <source>
        <dbReference type="EMBL" id="RIA93079.1"/>
    </source>
</evidence>
<evidence type="ECO:0000259" key="15">
    <source>
        <dbReference type="PROSITE" id="PS50067"/>
    </source>
</evidence>
<comment type="caution">
    <text evidence="16">The sequence shown here is derived from an EMBL/GenBank/DDBJ whole genome shotgun (WGS) entry which is preliminary data.</text>
</comment>
<keyword evidence="4" id="KW-0493">Microtubule</keyword>
<dbReference type="Gene3D" id="2.30.29.30">
    <property type="entry name" value="Pleckstrin-homology domain (PH domain)/Phosphotyrosine-binding domain (PTB)"/>
    <property type="match status" value="1"/>
</dbReference>